<sequence length="166" mass="18335">MLAIGTVVSSAAFAHNGDKTTNNGDKSANNGDKTEKGATVTAATAKAKSSNRLEEILWTVPQSKVEKVDELEMNKAMVDLYKWYLQNETRIQNDPSLKLDPKDQIVAPFKVDPKVLQQYMQFIKKNFPGLNEDDLSDKRTASKTRKTAPVSTCDDLDSPMPLTASK</sequence>
<dbReference type="Proteomes" id="UP001449657">
    <property type="component" value="Chromosome"/>
</dbReference>
<dbReference type="EMBL" id="CP150096">
    <property type="protein sequence ID" value="WZN47135.1"/>
    <property type="molecule type" value="Genomic_DNA"/>
</dbReference>
<protein>
    <submittedName>
        <fullName evidence="2">Uncharacterized protein</fullName>
    </submittedName>
</protein>
<proteinExistence type="predicted"/>
<organism evidence="2 3">
    <name type="scientific">Chitinophaga caseinilytica</name>
    <dbReference type="NCBI Taxonomy" id="2267521"/>
    <lineage>
        <taxon>Bacteria</taxon>
        <taxon>Pseudomonadati</taxon>
        <taxon>Bacteroidota</taxon>
        <taxon>Chitinophagia</taxon>
        <taxon>Chitinophagales</taxon>
        <taxon>Chitinophagaceae</taxon>
        <taxon>Chitinophaga</taxon>
    </lineage>
</organism>
<name>A0ABZ2Z6G4_9BACT</name>
<dbReference type="RefSeq" id="WP_341841797.1">
    <property type="nucleotide sequence ID" value="NZ_CP149792.1"/>
</dbReference>
<evidence type="ECO:0000256" key="1">
    <source>
        <dbReference type="SAM" id="MobiDB-lite"/>
    </source>
</evidence>
<feature type="region of interest" description="Disordered" evidence="1">
    <location>
        <begin position="15"/>
        <end position="45"/>
    </location>
</feature>
<gene>
    <name evidence="2" type="ORF">WJU22_02940</name>
</gene>
<reference evidence="2 3" key="1">
    <citation type="submission" date="2024-03" db="EMBL/GenBank/DDBJ databases">
        <title>Chitinophaga caseinilytica sp. nov., a casein hydrolysing bacterium isolated from forest soil.</title>
        <authorList>
            <person name="Lee D.S."/>
            <person name="Han D.M."/>
            <person name="Baek J.H."/>
            <person name="Choi D.G."/>
            <person name="Jeon J.H."/>
            <person name="Jeon C.O."/>
        </authorList>
    </citation>
    <scope>NUCLEOTIDE SEQUENCE [LARGE SCALE GENOMIC DNA]</scope>
    <source>
        <strain evidence="2 3">KACC 19118</strain>
    </source>
</reference>
<evidence type="ECO:0000313" key="2">
    <source>
        <dbReference type="EMBL" id="WZN47135.1"/>
    </source>
</evidence>
<keyword evidence="3" id="KW-1185">Reference proteome</keyword>
<evidence type="ECO:0000313" key="3">
    <source>
        <dbReference type="Proteomes" id="UP001449657"/>
    </source>
</evidence>
<feature type="compositionally biased region" description="Polar residues" evidence="1">
    <location>
        <begin position="19"/>
        <end position="31"/>
    </location>
</feature>
<accession>A0ABZ2Z6G4</accession>
<feature type="region of interest" description="Disordered" evidence="1">
    <location>
        <begin position="128"/>
        <end position="166"/>
    </location>
</feature>